<dbReference type="NCBIfam" id="TIGR02687">
    <property type="entry name" value="BREX-1 system phosphatase PglZ type A"/>
    <property type="match status" value="1"/>
</dbReference>
<protein>
    <submittedName>
        <fullName evidence="1">BREX-1 system phosphatase PglZ type A</fullName>
    </submittedName>
</protein>
<dbReference type="RefSeq" id="WP_116688147.1">
    <property type="nucleotide sequence ID" value="NZ_CAWNYD010000007.1"/>
</dbReference>
<evidence type="ECO:0000313" key="2">
    <source>
        <dbReference type="Proteomes" id="UP000244906"/>
    </source>
</evidence>
<accession>A0A2V1GS45</accession>
<evidence type="ECO:0000313" key="1">
    <source>
        <dbReference type="EMBL" id="PVZ66784.1"/>
    </source>
</evidence>
<dbReference type="AlphaFoldDB" id="A0A2V1GS45"/>
<sequence>MQSPEIQENLTRLFQDHRVVFWQDPDAEYLESIGDLVPDAVQLINLNTEPKLKVKVDLELGSADQRYLIYEPYHQPALEDDWLLNIRLYAAPFAADRSTQLLQQLGLESMTLRDHISLRKKFFASKARLNALKKRVIASDEVVMLDRKMMAVLAKCETNDLPSLLISLYQELAVEGSLDSDSVSITEFAKFGLEQSFWQQVETLFGYKSEQPSLKNLLLSMLVTDLNYSVGAVPTSMQAIRLPETSESNVVVCLGRWRDSASYSQTYDQLSAEAADILKLQEQLASFQTDKLFSCSGFMLIEQLIASRLRDQLLAEADSLNEMVYCNRVKERQSSYWASKLLSDNDYVCRSAFQQVYKALEVAARFMALTVNDLPSFSDPTEGTALYQQQFFKIDQYYRLFCESCGYISEQGWDLLKPLLIEVEARYSQRYLTPLALSWGKLLEDDFLSNWRIESSLNQQNFFERKVSPILSKPGDRRVFVVISDAFRYEAAEELTRELKGSNRVSADLESLLGVLPSYTKLGMAALLPHKSITYKDNRVMVNGKPSASLEDRKQLLEAVRGTAIKAEQFMAMRKDEGREFVRPYQVIYIYHNQVDAIGDSASTESGTFDAVRSSIRDLSAICNKIINSLNGSQVFVTADHGFLYQESAPADINNHGRTDAADLIEKKKRYVIGHKLDQNDTAYLGKLADTSGADTELNFWLPKGIGRFHFIGGARFVHGGAMPQEVIVPLINVRQLTGKKAKVAVSRTTGVTVMGQNFRISTLRYRFQLVQTETVSERVKPLTIKVGLYDTTSDPEAISNIEMIQLTSTSSSLDDKVQDLWLTLDNRTYDTQRRYALVIQNAETGIEEARVDVAINLAFSMDFD</sequence>
<proteinExistence type="predicted"/>
<dbReference type="Pfam" id="PF08665">
    <property type="entry name" value="PglZ"/>
    <property type="match status" value="1"/>
</dbReference>
<comment type="caution">
    <text evidence="1">The sequence shown here is derived from an EMBL/GenBank/DDBJ whole genome shotgun (WGS) entry which is preliminary data.</text>
</comment>
<dbReference type="EMBL" id="QDDL01000007">
    <property type="protein sequence ID" value="PVZ66784.1"/>
    <property type="molecule type" value="Genomic_DNA"/>
</dbReference>
<gene>
    <name evidence="1" type="primary">pglZ</name>
    <name evidence="1" type="ORF">DC094_16100</name>
</gene>
<reference evidence="1 2" key="1">
    <citation type="submission" date="2018-04" db="EMBL/GenBank/DDBJ databases">
        <title>Thalassorhabdus spongiae gen. nov., sp. nov., isolated from a marine sponge in South-West Iceland.</title>
        <authorList>
            <person name="Knobloch S."/>
            <person name="Daussin A."/>
            <person name="Johannsson R."/>
            <person name="Marteinsson V.T."/>
        </authorList>
    </citation>
    <scope>NUCLEOTIDE SEQUENCE [LARGE SCALE GENOMIC DNA]</scope>
    <source>
        <strain evidence="1 2">Hp12</strain>
    </source>
</reference>
<organism evidence="1 2">
    <name type="scientific">Pelagibaculum spongiae</name>
    <dbReference type="NCBI Taxonomy" id="2080658"/>
    <lineage>
        <taxon>Bacteria</taxon>
        <taxon>Pseudomonadati</taxon>
        <taxon>Pseudomonadota</taxon>
        <taxon>Gammaproteobacteria</taxon>
        <taxon>Oceanospirillales</taxon>
        <taxon>Pelagibaculum</taxon>
    </lineage>
</organism>
<dbReference type="Proteomes" id="UP000244906">
    <property type="component" value="Unassembled WGS sequence"/>
</dbReference>
<dbReference type="InterPro" id="IPR014060">
    <property type="entry name" value="PglZ"/>
</dbReference>
<keyword evidence="2" id="KW-1185">Reference proteome</keyword>
<dbReference type="OrthoDB" id="9769734at2"/>
<name>A0A2V1GS45_9GAMM</name>